<protein>
    <submittedName>
        <fullName evidence="2">CLUMA_CG011555, isoform C</fullName>
    </submittedName>
</protein>
<feature type="transmembrane region" description="Helical" evidence="1">
    <location>
        <begin position="6"/>
        <end position="23"/>
    </location>
</feature>
<organism evidence="2 3">
    <name type="scientific">Clunio marinus</name>
    <dbReference type="NCBI Taxonomy" id="568069"/>
    <lineage>
        <taxon>Eukaryota</taxon>
        <taxon>Metazoa</taxon>
        <taxon>Ecdysozoa</taxon>
        <taxon>Arthropoda</taxon>
        <taxon>Hexapoda</taxon>
        <taxon>Insecta</taxon>
        <taxon>Pterygota</taxon>
        <taxon>Neoptera</taxon>
        <taxon>Endopterygota</taxon>
        <taxon>Diptera</taxon>
        <taxon>Nematocera</taxon>
        <taxon>Chironomoidea</taxon>
        <taxon>Chironomidae</taxon>
        <taxon>Clunio</taxon>
    </lineage>
</organism>
<keyword evidence="1" id="KW-1133">Transmembrane helix</keyword>
<dbReference type="AlphaFoldDB" id="A0A1J1IIB2"/>
<evidence type="ECO:0000313" key="2">
    <source>
        <dbReference type="EMBL" id="CRK98193.1"/>
    </source>
</evidence>
<accession>A0A1J1IIB2</accession>
<dbReference type="Proteomes" id="UP000183832">
    <property type="component" value="Unassembled WGS sequence"/>
</dbReference>
<keyword evidence="3" id="KW-1185">Reference proteome</keyword>
<keyword evidence="1" id="KW-0472">Membrane</keyword>
<proteinExistence type="predicted"/>
<dbReference type="EMBL" id="CVRI01000047">
    <property type="protein sequence ID" value="CRK98193.1"/>
    <property type="molecule type" value="Genomic_DNA"/>
</dbReference>
<evidence type="ECO:0000313" key="3">
    <source>
        <dbReference type="Proteomes" id="UP000183832"/>
    </source>
</evidence>
<evidence type="ECO:0000256" key="1">
    <source>
        <dbReference type="SAM" id="Phobius"/>
    </source>
</evidence>
<gene>
    <name evidence="2" type="primary">putative AAEL017075-PA</name>
    <name evidence="2" type="ORF">CLUMA_CG011555</name>
</gene>
<reference evidence="2 3" key="1">
    <citation type="submission" date="2015-04" db="EMBL/GenBank/DDBJ databases">
        <authorList>
            <person name="Syromyatnikov M.Y."/>
            <person name="Popov V.N."/>
        </authorList>
    </citation>
    <scope>NUCLEOTIDE SEQUENCE [LARGE SCALE GENOMIC DNA]</scope>
</reference>
<keyword evidence="1" id="KW-0812">Transmembrane</keyword>
<dbReference type="OrthoDB" id="7765386at2759"/>
<sequence>MHGVALIIIGIGAAIYFIVDDAIDKKIEGCMYRHFYATKLLEEFNVTLDRDPSKINYSAEECQTIIDQGRRKTSFKIDKMDFPDCFKQQLKGTYLDSMMLKAVLEKYGRDYKIVLQTVMAKVRAVCTAPKSPSA</sequence>
<name>A0A1J1IIB2_9DIPT</name>